<dbReference type="PANTHER" id="PTHR42973">
    <property type="entry name" value="BINDING OXIDOREDUCTASE, PUTATIVE (AFU_ORTHOLOGUE AFUA_1G17690)-RELATED"/>
    <property type="match status" value="1"/>
</dbReference>
<evidence type="ECO:0000313" key="8">
    <source>
        <dbReference type="Proteomes" id="UP000019373"/>
    </source>
</evidence>
<gene>
    <name evidence="7" type="ORF">EPUS_09341</name>
</gene>
<dbReference type="Proteomes" id="UP000019373">
    <property type="component" value="Unassembled WGS sequence"/>
</dbReference>
<comment type="similarity">
    <text evidence="1">Belongs to the oxygen-dependent FAD-linked oxidoreductase family.</text>
</comment>
<dbReference type="OMA" id="WGGLHIW"/>
<evidence type="ECO:0000256" key="3">
    <source>
        <dbReference type="ARBA" id="ARBA00022827"/>
    </source>
</evidence>
<feature type="chain" id="PRO_5004613850" description="FAD-binding PCMH-type domain-containing protein" evidence="5">
    <location>
        <begin position="22"/>
        <end position="551"/>
    </location>
</feature>
<evidence type="ECO:0000256" key="5">
    <source>
        <dbReference type="SAM" id="SignalP"/>
    </source>
</evidence>
<evidence type="ECO:0000256" key="1">
    <source>
        <dbReference type="ARBA" id="ARBA00005466"/>
    </source>
</evidence>
<keyword evidence="5" id="KW-0732">Signal</keyword>
<dbReference type="GO" id="GO:0016491">
    <property type="term" value="F:oxidoreductase activity"/>
    <property type="evidence" value="ECO:0007669"/>
    <property type="project" value="UniProtKB-KW"/>
</dbReference>
<keyword evidence="8" id="KW-1185">Reference proteome</keyword>
<dbReference type="EMBL" id="KE720722">
    <property type="protein sequence ID" value="ERF76665.1"/>
    <property type="molecule type" value="Genomic_DNA"/>
</dbReference>
<dbReference type="Pfam" id="PF01565">
    <property type="entry name" value="FAD_binding_4"/>
    <property type="match status" value="1"/>
</dbReference>
<reference evidence="8" key="1">
    <citation type="journal article" date="2014" name="BMC Genomics">
        <title>Genome characteristics reveal the impact of lichenization on lichen-forming fungus Endocarpon pusillum Hedwig (Verrucariales, Ascomycota).</title>
        <authorList>
            <person name="Wang Y.-Y."/>
            <person name="Liu B."/>
            <person name="Zhang X.-Y."/>
            <person name="Zhou Q.-M."/>
            <person name="Zhang T."/>
            <person name="Li H."/>
            <person name="Yu Y.-F."/>
            <person name="Zhang X.-L."/>
            <person name="Hao X.-Y."/>
            <person name="Wang M."/>
            <person name="Wang L."/>
            <person name="Wei J.-C."/>
        </authorList>
    </citation>
    <scope>NUCLEOTIDE SEQUENCE [LARGE SCALE GENOMIC DNA]</scope>
    <source>
        <strain evidence="8">Z07020 / HMAS-L-300199</strain>
    </source>
</reference>
<proteinExistence type="inferred from homology"/>
<dbReference type="PROSITE" id="PS51387">
    <property type="entry name" value="FAD_PCMH"/>
    <property type="match status" value="1"/>
</dbReference>
<dbReference type="RefSeq" id="XP_007786001.1">
    <property type="nucleotide sequence ID" value="XM_007787811.1"/>
</dbReference>
<dbReference type="Gene3D" id="3.30.465.10">
    <property type="match status" value="1"/>
</dbReference>
<protein>
    <recommendedName>
        <fullName evidence="6">FAD-binding PCMH-type domain-containing protein</fullName>
    </recommendedName>
</protein>
<keyword evidence="3" id="KW-0274">FAD</keyword>
<sequence length="551" mass="59822">MYNSWLLPILGLSARVARIIATVTPDYSACAEAVCLLHTQSVLAYQLIFRKCNTLSDLLPSSVATVTRLNENVEREYLAVFEQQPVFTHTDDLASFSPSKPFYWAQQQSSIQSACYVRAHSAQDVATLVSVSQSSRCPLAIRGGGHSDIPGASNSPGGITLDLAGLDGIEIVEEGNVARLGAGLTWGKVYAGLEKTNRTVVGGRLTNVGVGGLTLGGGLSHFSGLHGWACDNVKNYEVVLANTSIIQVSADYHADLYRALRGGVNNFGVVTRFDVDTYAQGPLWGGLHIWSHTADMAAALTKTFTDFAHAAPSEPHASLFVGQGYRAGNYAYAAGLYNAAGTAFPPIFRAFEIGEPFVRAKIASTARVTMLSDLAEELDQSEPPGMRSRFTTATFKADTELQRRIIEIYMEEIEATLAEGLSEDERFAPMMGFQPLTVNFLQQSQKRGGNIMGLEPEDAPLMVCSFGWEWSHSTDDPVVVRGIKNVLDQSVTAAKARGLYHSFKYANYAAYDQHPVAGYGQENVAFLKRVRKVYDPEGIFTTLVPGGFKIE</sequence>
<name>U1I0F0_ENDPU</name>
<dbReference type="InterPro" id="IPR016169">
    <property type="entry name" value="FAD-bd_PCMH_sub2"/>
</dbReference>
<dbReference type="PANTHER" id="PTHR42973:SF54">
    <property type="entry name" value="FAD-BINDING PCMH-TYPE DOMAIN-CONTAINING PROTEIN"/>
    <property type="match status" value="1"/>
</dbReference>
<dbReference type="InterPro" id="IPR006094">
    <property type="entry name" value="Oxid_FAD_bind_N"/>
</dbReference>
<dbReference type="AlphaFoldDB" id="U1I0F0"/>
<dbReference type="eggNOG" id="KOG1231">
    <property type="taxonomic scope" value="Eukaryota"/>
</dbReference>
<dbReference type="OrthoDB" id="2151789at2759"/>
<organism evidence="7 8">
    <name type="scientific">Endocarpon pusillum (strain Z07020 / HMAS-L-300199)</name>
    <name type="common">Lichen-forming fungus</name>
    <dbReference type="NCBI Taxonomy" id="1263415"/>
    <lineage>
        <taxon>Eukaryota</taxon>
        <taxon>Fungi</taxon>
        <taxon>Dikarya</taxon>
        <taxon>Ascomycota</taxon>
        <taxon>Pezizomycotina</taxon>
        <taxon>Eurotiomycetes</taxon>
        <taxon>Chaetothyriomycetidae</taxon>
        <taxon>Verrucariales</taxon>
        <taxon>Verrucariaceae</taxon>
        <taxon>Endocarpon</taxon>
    </lineage>
</organism>
<dbReference type="GeneID" id="19244166"/>
<evidence type="ECO:0000256" key="4">
    <source>
        <dbReference type="ARBA" id="ARBA00023002"/>
    </source>
</evidence>
<dbReference type="InterPro" id="IPR016166">
    <property type="entry name" value="FAD-bd_PCMH"/>
</dbReference>
<dbReference type="HOGENOM" id="CLU_018354_1_2_1"/>
<evidence type="ECO:0000256" key="2">
    <source>
        <dbReference type="ARBA" id="ARBA00022630"/>
    </source>
</evidence>
<evidence type="ECO:0000259" key="6">
    <source>
        <dbReference type="PROSITE" id="PS51387"/>
    </source>
</evidence>
<dbReference type="InterPro" id="IPR036318">
    <property type="entry name" value="FAD-bd_PCMH-like_sf"/>
</dbReference>
<keyword evidence="4" id="KW-0560">Oxidoreductase</keyword>
<feature type="signal peptide" evidence="5">
    <location>
        <begin position="1"/>
        <end position="21"/>
    </location>
</feature>
<evidence type="ECO:0000313" key="7">
    <source>
        <dbReference type="EMBL" id="ERF76665.1"/>
    </source>
</evidence>
<keyword evidence="2" id="KW-0285">Flavoprotein</keyword>
<feature type="domain" description="FAD-binding PCMH-type" evidence="6">
    <location>
        <begin position="109"/>
        <end position="280"/>
    </location>
</feature>
<dbReference type="SUPFAM" id="SSF56176">
    <property type="entry name" value="FAD-binding/transporter-associated domain-like"/>
    <property type="match status" value="1"/>
</dbReference>
<dbReference type="GO" id="GO:0071949">
    <property type="term" value="F:FAD binding"/>
    <property type="evidence" value="ECO:0007669"/>
    <property type="project" value="InterPro"/>
</dbReference>
<dbReference type="InterPro" id="IPR050416">
    <property type="entry name" value="FAD-linked_Oxidoreductase"/>
</dbReference>
<accession>U1I0F0</accession>